<dbReference type="GO" id="GO:0051260">
    <property type="term" value="P:protein homooligomerization"/>
    <property type="evidence" value="ECO:0007669"/>
    <property type="project" value="InterPro"/>
</dbReference>
<dbReference type="PANTHER" id="PTHR14499:SF145">
    <property type="entry name" value="POTASSIUM CHANNEL REGULATORY PROTEIN-LIKE"/>
    <property type="match status" value="1"/>
</dbReference>
<keyword evidence="4" id="KW-1185">Reference proteome</keyword>
<feature type="domain" description="BTB" evidence="2">
    <location>
        <begin position="34"/>
        <end position="149"/>
    </location>
</feature>
<dbReference type="InterPro" id="IPR000210">
    <property type="entry name" value="BTB/POZ_dom"/>
</dbReference>
<dbReference type="SMART" id="SM00225">
    <property type="entry name" value="BTB"/>
    <property type="match status" value="1"/>
</dbReference>
<dbReference type="PANTHER" id="PTHR14499">
    <property type="entry name" value="POTASSIUM CHANNEL TETRAMERIZATION DOMAIN-CONTAINING"/>
    <property type="match status" value="1"/>
</dbReference>
<evidence type="ECO:0000313" key="3">
    <source>
        <dbReference type="EMBL" id="KAG7373945.1"/>
    </source>
</evidence>
<dbReference type="AlphaFoldDB" id="A0A9K3Q8H3"/>
<sequence>MSDPSSSNPKDESPRGSSSSNNNSSNNNNNVHQKTFLLNVGGTTFMTSRSSMLRVRGSFFEAMVSGRHDYPSETVIMSETETGSTNDDKSYFIDRDGTHFRHILNFLRTGAVVSLPEDETSREELAIEADFYGLEQMVKAIRQPPLDITEFLPPEVMSIQEEEKELRTEFRTLDYWMKPSLPYKHLVCLLGDGRDEAYSVPLMTASDPPLRQDESCLFLAEIWGEEGQWPEEKVPVTVATLDEFKTNFNREFPNVLPRLDEVLRSEPIIVAGGAVLRPLTASEGIRTSKFWTGASWSDSQRSDVDLFIYGASTGDANRIVRRVFQALAVNEEPWGIVRAKGVVNIHNIMSKVQIVLRIYSSPTEVLIGFDVDCCCCCYDGKNVWATRRCINALTSGVNVLNPLHSWPNKASYEVRLGKYAFRGFAIAIPGVDHSRIDYRSISGRNLRDLKGLARLVKVVIEIGGSKTERFLFDLRGRNEESQRPCFPTEIKTLRDEILSHATQDEILVRFKTSGYDDLPDELLVPEVYGFGDDPSQYFWYDVELPVDQHTRTSALETIIHCKYQNPPEGIPRKLKDAWSTDKRSREYINDDLNKIDLDTIYYTTAYKKLEGDK</sequence>
<gene>
    <name evidence="3" type="ORF">IV203_013040</name>
</gene>
<reference evidence="3" key="2">
    <citation type="submission" date="2021-04" db="EMBL/GenBank/DDBJ databases">
        <authorList>
            <person name="Podell S."/>
        </authorList>
    </citation>
    <scope>NUCLEOTIDE SEQUENCE</scope>
    <source>
        <strain evidence="3">Hildebrandi</strain>
    </source>
</reference>
<evidence type="ECO:0000256" key="1">
    <source>
        <dbReference type="SAM" id="MobiDB-lite"/>
    </source>
</evidence>
<feature type="compositionally biased region" description="Low complexity" evidence="1">
    <location>
        <begin position="17"/>
        <end position="30"/>
    </location>
</feature>
<name>A0A9K3Q8H3_9STRA</name>
<dbReference type="Pfam" id="PF02214">
    <property type="entry name" value="BTB_2"/>
    <property type="match status" value="1"/>
</dbReference>
<evidence type="ECO:0000259" key="2">
    <source>
        <dbReference type="SMART" id="SM00225"/>
    </source>
</evidence>
<dbReference type="OrthoDB" id="66888at2759"/>
<reference evidence="3" key="1">
    <citation type="journal article" date="2021" name="Sci. Rep.">
        <title>Diploid genomic architecture of Nitzschia inconspicua, an elite biomass production diatom.</title>
        <authorList>
            <person name="Oliver A."/>
            <person name="Podell S."/>
            <person name="Pinowska A."/>
            <person name="Traller J.C."/>
            <person name="Smith S.R."/>
            <person name="McClure R."/>
            <person name="Beliaev A."/>
            <person name="Bohutskyi P."/>
            <person name="Hill E.A."/>
            <person name="Rabines A."/>
            <person name="Zheng H."/>
            <person name="Allen L.Z."/>
            <person name="Kuo A."/>
            <person name="Grigoriev I.V."/>
            <person name="Allen A.E."/>
            <person name="Hazlebeck D."/>
            <person name="Allen E.E."/>
        </authorList>
    </citation>
    <scope>NUCLEOTIDE SEQUENCE</scope>
    <source>
        <strain evidence="3">Hildebrandi</strain>
    </source>
</reference>
<dbReference type="EMBL" id="JAGRRH010000001">
    <property type="protein sequence ID" value="KAG7373945.1"/>
    <property type="molecule type" value="Genomic_DNA"/>
</dbReference>
<comment type="caution">
    <text evidence="3">The sequence shown here is derived from an EMBL/GenBank/DDBJ whole genome shotgun (WGS) entry which is preliminary data.</text>
</comment>
<dbReference type="InterPro" id="IPR003131">
    <property type="entry name" value="T1-type_BTB"/>
</dbReference>
<organism evidence="3 4">
    <name type="scientific">Nitzschia inconspicua</name>
    <dbReference type="NCBI Taxonomy" id="303405"/>
    <lineage>
        <taxon>Eukaryota</taxon>
        <taxon>Sar</taxon>
        <taxon>Stramenopiles</taxon>
        <taxon>Ochrophyta</taxon>
        <taxon>Bacillariophyta</taxon>
        <taxon>Bacillariophyceae</taxon>
        <taxon>Bacillariophycidae</taxon>
        <taxon>Bacillariales</taxon>
        <taxon>Bacillariaceae</taxon>
        <taxon>Nitzschia</taxon>
    </lineage>
</organism>
<dbReference type="Proteomes" id="UP000693970">
    <property type="component" value="Unassembled WGS sequence"/>
</dbReference>
<evidence type="ECO:0000313" key="4">
    <source>
        <dbReference type="Proteomes" id="UP000693970"/>
    </source>
</evidence>
<proteinExistence type="predicted"/>
<accession>A0A9K3Q8H3</accession>
<protein>
    <submittedName>
        <fullName evidence="3">BTB/POZ domain containing protein</fullName>
    </submittedName>
</protein>
<feature type="region of interest" description="Disordered" evidence="1">
    <location>
        <begin position="1"/>
        <end position="31"/>
    </location>
</feature>